<dbReference type="Proteomes" id="UP001219518">
    <property type="component" value="Unassembled WGS sequence"/>
</dbReference>
<organism evidence="1 2">
    <name type="scientific">Frankliniella fusca</name>
    <dbReference type="NCBI Taxonomy" id="407009"/>
    <lineage>
        <taxon>Eukaryota</taxon>
        <taxon>Metazoa</taxon>
        <taxon>Ecdysozoa</taxon>
        <taxon>Arthropoda</taxon>
        <taxon>Hexapoda</taxon>
        <taxon>Insecta</taxon>
        <taxon>Pterygota</taxon>
        <taxon>Neoptera</taxon>
        <taxon>Paraneoptera</taxon>
        <taxon>Thysanoptera</taxon>
        <taxon>Terebrantia</taxon>
        <taxon>Thripoidea</taxon>
        <taxon>Thripidae</taxon>
        <taxon>Frankliniella</taxon>
    </lineage>
</organism>
<reference evidence="1" key="1">
    <citation type="submission" date="2021-07" db="EMBL/GenBank/DDBJ databases">
        <authorList>
            <person name="Catto M.A."/>
            <person name="Jacobson A."/>
            <person name="Kennedy G."/>
            <person name="Labadie P."/>
            <person name="Hunt B.G."/>
            <person name="Srinivasan R."/>
        </authorList>
    </citation>
    <scope>NUCLEOTIDE SEQUENCE</scope>
    <source>
        <strain evidence="1">PL_HMW_Pooled</strain>
        <tissue evidence="1">Head</tissue>
    </source>
</reference>
<proteinExistence type="predicted"/>
<evidence type="ECO:0000313" key="2">
    <source>
        <dbReference type="Proteomes" id="UP001219518"/>
    </source>
</evidence>
<reference evidence="1" key="2">
    <citation type="journal article" date="2023" name="BMC Genomics">
        <title>Pest status, molecular evolution, and epigenetic factors derived from the genome assembly of Frankliniella fusca, a thysanopteran phytovirus vector.</title>
        <authorList>
            <person name="Catto M.A."/>
            <person name="Labadie P.E."/>
            <person name="Jacobson A.L."/>
            <person name="Kennedy G.G."/>
            <person name="Srinivasan R."/>
            <person name="Hunt B.G."/>
        </authorList>
    </citation>
    <scope>NUCLEOTIDE SEQUENCE</scope>
    <source>
        <strain evidence="1">PL_HMW_Pooled</strain>
    </source>
</reference>
<comment type="caution">
    <text evidence="1">The sequence shown here is derived from an EMBL/GenBank/DDBJ whole genome shotgun (WGS) entry which is preliminary data.</text>
</comment>
<protein>
    <submittedName>
        <fullName evidence="1">Pecanex-like protein 1</fullName>
    </submittedName>
</protein>
<gene>
    <name evidence="1" type="ORF">KUF71_002172</name>
</gene>
<accession>A0AAE1LL53</accession>
<dbReference type="EMBL" id="JAHWGI010001149">
    <property type="protein sequence ID" value="KAK3923763.1"/>
    <property type="molecule type" value="Genomic_DNA"/>
</dbReference>
<name>A0AAE1LL53_9NEOP</name>
<keyword evidence="2" id="KW-1185">Reference proteome</keyword>
<evidence type="ECO:0000313" key="1">
    <source>
        <dbReference type="EMBL" id="KAK3923763.1"/>
    </source>
</evidence>
<sequence length="263" mass="29438">MECSVCLELPEKRIPARHLSSTCRPRHIYATFVGECTCAMVWCVWCARKAAEYRLNQAIRAASRARGRSKDDEDAEAEMVPCPMCRAPVHPTRFFTHPRPLGGAERARLVREYRPPPCWFIWGDNVCRFGRLCRNNHAGLDGRPLQRGRPLSRQDWLARRPPPRPLPEPFHVPPSFLDRAGRAWFHTERHGYVRIVDPTSPQVWEKLNTAQRFSPMSDKHPTEALGLGALGGGLALSTGLSVGAADLDADGAAGAWRWLASAS</sequence>
<dbReference type="AlphaFoldDB" id="A0AAE1LL53"/>